<protein>
    <recommendedName>
        <fullName evidence="2">DUF7409 domain-containing protein</fullName>
    </recommendedName>
</protein>
<evidence type="ECO:0000256" key="1">
    <source>
        <dbReference type="SAM" id="MobiDB-lite"/>
    </source>
</evidence>
<proteinExistence type="predicted"/>
<comment type="caution">
    <text evidence="3">The sequence shown here is derived from an EMBL/GenBank/DDBJ whole genome shotgun (WGS) entry which is preliminary data.</text>
</comment>
<sequence length="268" mass="28840">MTGNDSADEELIELRYVGPATASTLAAESVTVDDVREKRVSYQMLVDAGINAGVATKIRRWHSLPWTFDGEEHHLDRRSKNVRHLQDDEREWVAASSDWREDDAASSGDDEPARTDDDWERDDAAARDETADRDDDEDDRPILTAGDWQPASADADGSGDASASASAAADDPLTEGDWSPSEVGDAAETDGSGSAEARETAWRREARADPVTAVPELDEDVAATLVDASVTSARRLATADPEHVGKVLGLPTETVAEWVEAASNHLDG</sequence>
<reference evidence="3 4" key="1">
    <citation type="journal article" date="2019" name="Int. J. Syst. Evol. Microbiol.">
        <title>The Global Catalogue of Microorganisms (GCM) 10K type strain sequencing project: providing services to taxonomists for standard genome sequencing and annotation.</title>
        <authorList>
            <consortium name="The Broad Institute Genomics Platform"/>
            <consortium name="The Broad Institute Genome Sequencing Center for Infectious Disease"/>
            <person name="Wu L."/>
            <person name="Ma J."/>
        </authorList>
    </citation>
    <scope>NUCLEOTIDE SEQUENCE [LARGE SCALE GENOMIC DNA]</scope>
    <source>
        <strain evidence="3 4">JCM 16328</strain>
    </source>
</reference>
<dbReference type="EMBL" id="BAAADV010000007">
    <property type="protein sequence ID" value="GAA0676804.1"/>
    <property type="molecule type" value="Genomic_DNA"/>
</dbReference>
<feature type="domain" description="DUF7409" evidence="2">
    <location>
        <begin position="14"/>
        <end position="60"/>
    </location>
</feature>
<evidence type="ECO:0000259" key="2">
    <source>
        <dbReference type="Pfam" id="PF24158"/>
    </source>
</evidence>
<dbReference type="SUPFAM" id="SSF47794">
    <property type="entry name" value="Rad51 N-terminal domain-like"/>
    <property type="match status" value="1"/>
</dbReference>
<accession>A0AAV3TBV5</accession>
<dbReference type="Proteomes" id="UP001500420">
    <property type="component" value="Unassembled WGS sequence"/>
</dbReference>
<keyword evidence="4" id="KW-1185">Reference proteome</keyword>
<feature type="compositionally biased region" description="Low complexity" evidence="1">
    <location>
        <begin position="151"/>
        <end position="171"/>
    </location>
</feature>
<dbReference type="GO" id="GO:0000166">
    <property type="term" value="F:nucleotide binding"/>
    <property type="evidence" value="ECO:0007669"/>
    <property type="project" value="InterPro"/>
</dbReference>
<feature type="region of interest" description="Disordered" evidence="1">
    <location>
        <begin position="86"/>
        <end position="211"/>
    </location>
</feature>
<dbReference type="Gene3D" id="1.10.150.20">
    <property type="entry name" value="5' to 3' exonuclease, C-terminal subdomain"/>
    <property type="match status" value="1"/>
</dbReference>
<dbReference type="Pfam" id="PF24158">
    <property type="entry name" value="DUF7409"/>
    <property type="match status" value="1"/>
</dbReference>
<dbReference type="InterPro" id="IPR055832">
    <property type="entry name" value="DUF7409"/>
</dbReference>
<organism evidence="3 4">
    <name type="scientific">Natronoarchaeum mannanilyticum</name>
    <dbReference type="NCBI Taxonomy" id="926360"/>
    <lineage>
        <taxon>Archaea</taxon>
        <taxon>Methanobacteriati</taxon>
        <taxon>Methanobacteriota</taxon>
        <taxon>Stenosarchaea group</taxon>
        <taxon>Halobacteria</taxon>
        <taxon>Halobacteriales</taxon>
        <taxon>Natronoarchaeaceae</taxon>
    </lineage>
</organism>
<feature type="compositionally biased region" description="Basic and acidic residues" evidence="1">
    <location>
        <begin position="111"/>
        <end position="130"/>
    </location>
</feature>
<evidence type="ECO:0000313" key="4">
    <source>
        <dbReference type="Proteomes" id="UP001500420"/>
    </source>
</evidence>
<dbReference type="AlphaFoldDB" id="A0AAV3TBV5"/>
<name>A0AAV3TBV5_9EURY</name>
<gene>
    <name evidence="3" type="ORF">GCM10009020_25780</name>
</gene>
<evidence type="ECO:0000313" key="3">
    <source>
        <dbReference type="EMBL" id="GAA0676804.1"/>
    </source>
</evidence>
<dbReference type="InterPro" id="IPR010995">
    <property type="entry name" value="DNA_repair_Rad51/TF_NusA_a-hlx"/>
</dbReference>
<dbReference type="RefSeq" id="WP_343774454.1">
    <property type="nucleotide sequence ID" value="NZ_BAAADV010000007.1"/>
</dbReference>
<feature type="compositionally biased region" description="Basic and acidic residues" evidence="1">
    <location>
        <begin position="196"/>
        <end position="208"/>
    </location>
</feature>